<dbReference type="GeneID" id="35592053"/>
<evidence type="ECO:0000313" key="3">
    <source>
        <dbReference type="Proteomes" id="UP000236584"/>
    </source>
</evidence>
<keyword evidence="1" id="KW-1133">Transmembrane helix</keyword>
<dbReference type="AlphaFoldDB" id="A0A2I8VI73"/>
<organism evidence="2 3">
    <name type="scientific">Salinigranum rubrum</name>
    <dbReference type="NCBI Taxonomy" id="755307"/>
    <lineage>
        <taxon>Archaea</taxon>
        <taxon>Methanobacteriati</taxon>
        <taxon>Methanobacteriota</taxon>
        <taxon>Stenosarchaea group</taxon>
        <taxon>Halobacteria</taxon>
        <taxon>Halobacteriales</taxon>
        <taxon>Haloferacaceae</taxon>
        <taxon>Salinigranum</taxon>
    </lineage>
</organism>
<dbReference type="OrthoDB" id="383103at2157"/>
<keyword evidence="1" id="KW-0472">Membrane</keyword>
<gene>
    <name evidence="2" type="ORF">C2R22_08145</name>
</gene>
<accession>A0A2I8VI73</accession>
<dbReference type="KEGG" id="srub:C2R22_08145"/>
<protein>
    <submittedName>
        <fullName evidence="2">Uncharacterized protein</fullName>
    </submittedName>
</protein>
<name>A0A2I8VI73_9EURY</name>
<sequence>MNWGKQRRCPVEGWTPVGRFGQATCGVVSLAVAVVALAVGYSVVVAVVSVLPLLSTTAIVFVWAFVWLVTWLALLVGITAVRSRVGGGWGTTASR</sequence>
<dbReference type="Proteomes" id="UP000236584">
    <property type="component" value="Chromosome"/>
</dbReference>
<dbReference type="RefSeq" id="WP_103425316.1">
    <property type="nucleotide sequence ID" value="NZ_CP026309.1"/>
</dbReference>
<keyword evidence="1" id="KW-0812">Transmembrane</keyword>
<evidence type="ECO:0000256" key="1">
    <source>
        <dbReference type="SAM" id="Phobius"/>
    </source>
</evidence>
<proteinExistence type="predicted"/>
<feature type="transmembrane region" description="Helical" evidence="1">
    <location>
        <begin position="27"/>
        <end position="54"/>
    </location>
</feature>
<evidence type="ECO:0000313" key="2">
    <source>
        <dbReference type="EMBL" id="AUV81628.1"/>
    </source>
</evidence>
<reference evidence="2 3" key="1">
    <citation type="submission" date="2018-01" db="EMBL/GenBank/DDBJ databases">
        <title>Complete genome sequence of Salinigranum rubrum GX10T, an extremely halophilic archaeon isolated from a marine solar saltern.</title>
        <authorList>
            <person name="Han S."/>
        </authorList>
    </citation>
    <scope>NUCLEOTIDE SEQUENCE [LARGE SCALE GENOMIC DNA]</scope>
    <source>
        <strain evidence="2 3">GX10</strain>
    </source>
</reference>
<dbReference type="EMBL" id="CP026309">
    <property type="protein sequence ID" value="AUV81628.1"/>
    <property type="molecule type" value="Genomic_DNA"/>
</dbReference>
<feature type="transmembrane region" description="Helical" evidence="1">
    <location>
        <begin position="60"/>
        <end position="81"/>
    </location>
</feature>
<keyword evidence="3" id="KW-1185">Reference proteome</keyword>